<organism evidence="1 2">
    <name type="scientific">Candidatus Yanofskybacteria bacterium RIFCSPLOWO2_01_FULL_43_22</name>
    <dbReference type="NCBI Taxonomy" id="1802695"/>
    <lineage>
        <taxon>Bacteria</taxon>
        <taxon>Candidatus Yanofskyibacteriota</taxon>
    </lineage>
</organism>
<evidence type="ECO:0000313" key="1">
    <source>
        <dbReference type="EMBL" id="OGN23872.1"/>
    </source>
</evidence>
<dbReference type="EMBL" id="MGKJ01000014">
    <property type="protein sequence ID" value="OGN23872.1"/>
    <property type="molecule type" value="Genomic_DNA"/>
</dbReference>
<name>A0A1F8GER2_9BACT</name>
<dbReference type="STRING" id="1802695.A3A13_02160"/>
<evidence type="ECO:0000313" key="2">
    <source>
        <dbReference type="Proteomes" id="UP000178911"/>
    </source>
</evidence>
<gene>
    <name evidence="1" type="ORF">A3A13_02160</name>
</gene>
<sequence>MTRTAVLSILFVVLSVISTNAQQYYRPYYTQKQLPELQTAPVFLENRTNGYLKVKLEVNGLTYPVEVAAGNEVPDLMLPVGATVKVKDARALVLEDGKTKWKTVKYYVYWRQDSRRSPARQGWLFYADDYLKP</sequence>
<dbReference type="AlphaFoldDB" id="A0A1F8GER2"/>
<reference evidence="1 2" key="1">
    <citation type="journal article" date="2016" name="Nat. Commun.">
        <title>Thousands of microbial genomes shed light on interconnected biogeochemical processes in an aquifer system.</title>
        <authorList>
            <person name="Anantharaman K."/>
            <person name="Brown C.T."/>
            <person name="Hug L.A."/>
            <person name="Sharon I."/>
            <person name="Castelle C.J."/>
            <person name="Probst A.J."/>
            <person name="Thomas B.C."/>
            <person name="Singh A."/>
            <person name="Wilkins M.J."/>
            <person name="Karaoz U."/>
            <person name="Brodie E.L."/>
            <person name="Williams K.H."/>
            <person name="Hubbard S.S."/>
            <person name="Banfield J.F."/>
        </authorList>
    </citation>
    <scope>NUCLEOTIDE SEQUENCE [LARGE SCALE GENOMIC DNA]</scope>
</reference>
<protein>
    <submittedName>
        <fullName evidence="1">Uncharacterized protein</fullName>
    </submittedName>
</protein>
<proteinExistence type="predicted"/>
<comment type="caution">
    <text evidence="1">The sequence shown here is derived from an EMBL/GenBank/DDBJ whole genome shotgun (WGS) entry which is preliminary data.</text>
</comment>
<accession>A0A1F8GER2</accession>
<dbReference type="Proteomes" id="UP000178911">
    <property type="component" value="Unassembled WGS sequence"/>
</dbReference>